<evidence type="ECO:0000313" key="3">
    <source>
        <dbReference type="Proteomes" id="UP000280036"/>
    </source>
</evidence>
<reference evidence="1" key="2">
    <citation type="submission" date="2022-07" db="EMBL/GenBank/DDBJ databases">
        <title>Complete genome of Mycoplasma caviae type strain G122.</title>
        <authorList>
            <person name="Spergser J."/>
        </authorList>
    </citation>
    <scope>NUCLEOTIDE SEQUENCE</scope>
    <source>
        <strain evidence="1">G122</strain>
    </source>
</reference>
<dbReference type="AlphaFoldDB" id="A0A3P8MEI4"/>
<evidence type="ECO:0000313" key="1">
    <source>
        <dbReference type="EMBL" id="UUD35437.1"/>
    </source>
</evidence>
<protein>
    <submittedName>
        <fullName evidence="2">Uncharacterized protein</fullName>
    </submittedName>
</protein>
<organism evidence="2 3">
    <name type="scientific">Mycoplasmopsis caviae</name>
    <dbReference type="NCBI Taxonomy" id="55603"/>
    <lineage>
        <taxon>Bacteria</taxon>
        <taxon>Bacillati</taxon>
        <taxon>Mycoplasmatota</taxon>
        <taxon>Mycoplasmoidales</taxon>
        <taxon>Metamycoplasmataceae</taxon>
        <taxon>Mycoplasmopsis</taxon>
    </lineage>
</organism>
<dbReference type="RefSeq" id="WP_126118053.1">
    <property type="nucleotide sequence ID" value="NZ_CP101806.1"/>
</dbReference>
<proteinExistence type="predicted"/>
<accession>A0A3P8MEI4</accession>
<name>A0A3P8MEI4_9BACT</name>
<keyword evidence="4" id="KW-1185">Reference proteome</keyword>
<dbReference type="Proteomes" id="UP000280036">
    <property type="component" value="Unassembled WGS sequence"/>
</dbReference>
<dbReference type="EMBL" id="UZVY01000001">
    <property type="protein sequence ID" value="VDR41786.1"/>
    <property type="molecule type" value="Genomic_DNA"/>
</dbReference>
<reference evidence="2 3" key="1">
    <citation type="submission" date="2018-12" db="EMBL/GenBank/DDBJ databases">
        <authorList>
            <consortium name="Pathogen Informatics"/>
        </authorList>
    </citation>
    <scope>NUCLEOTIDE SEQUENCE [LARGE SCALE GENOMIC DNA]</scope>
    <source>
        <strain evidence="2 3">NCTC10126</strain>
    </source>
</reference>
<evidence type="ECO:0000313" key="2">
    <source>
        <dbReference type="EMBL" id="VDR41786.1"/>
    </source>
</evidence>
<dbReference type="EMBL" id="CP101806">
    <property type="protein sequence ID" value="UUD35437.1"/>
    <property type="molecule type" value="Genomic_DNA"/>
</dbReference>
<evidence type="ECO:0000313" key="4">
    <source>
        <dbReference type="Proteomes" id="UP001058569"/>
    </source>
</evidence>
<dbReference type="Proteomes" id="UP001058569">
    <property type="component" value="Chromosome"/>
</dbReference>
<gene>
    <name evidence="2" type="ORF">NCTC10126_00269</name>
    <name evidence="1" type="ORF">NPA07_01000</name>
</gene>
<sequence>MKKVLQEYDKSFNEFMDKNEDKITSANIGEYIELIFDYVYDERPTLCFNVLKKKENAEIKDAKKISEAFERHLEEVYPNEEEREETFKTCVDLLTKYLGKDALKRDNLPTFQMLEDGGPFFDAYGHKVNYLHIYIFDESTSIEEFTTYFENTEVRY</sequence>